<dbReference type="KEGG" id="flh:EJ997_06070"/>
<dbReference type="NCBIfam" id="TIGR01822">
    <property type="entry name" value="2am3keto_CoA"/>
    <property type="match status" value="1"/>
</dbReference>
<evidence type="ECO:0000313" key="10">
    <source>
        <dbReference type="Proteomes" id="UP000280344"/>
    </source>
</evidence>
<dbReference type="AlphaFoldDB" id="A0A3Q9G1Q5"/>
<evidence type="ECO:0000256" key="7">
    <source>
        <dbReference type="HAMAP-Rule" id="MF_00985"/>
    </source>
</evidence>
<feature type="binding site" evidence="7">
    <location>
        <begin position="270"/>
        <end position="271"/>
    </location>
    <ligand>
        <name>pyridoxal 5'-phosphate</name>
        <dbReference type="ChEBI" id="CHEBI:597326"/>
        <note>ligand shared between dimeric partners</note>
    </ligand>
</feature>
<evidence type="ECO:0000256" key="1">
    <source>
        <dbReference type="ARBA" id="ARBA00008392"/>
    </source>
</evidence>
<dbReference type="InterPro" id="IPR050087">
    <property type="entry name" value="AON_synthase_class-II"/>
</dbReference>
<dbReference type="InterPro" id="IPR015424">
    <property type="entry name" value="PyrdxlP-dep_Trfase"/>
</dbReference>
<dbReference type="PANTHER" id="PTHR13693">
    <property type="entry name" value="CLASS II AMINOTRANSFERASE/8-AMINO-7-OXONONANOATE SYNTHASE"/>
    <property type="match status" value="1"/>
</dbReference>
<comment type="catalytic activity">
    <reaction evidence="7">
        <text>glycine + acetyl-CoA = (2S)-2-amino-3-oxobutanoate + CoA</text>
        <dbReference type="Rhea" id="RHEA:20736"/>
        <dbReference type="ChEBI" id="CHEBI:57287"/>
        <dbReference type="ChEBI" id="CHEBI:57288"/>
        <dbReference type="ChEBI" id="CHEBI:57305"/>
        <dbReference type="ChEBI" id="CHEBI:78948"/>
        <dbReference type="EC" id="2.3.1.29"/>
    </reaction>
</comment>
<feature type="binding site" description="in other chain" evidence="7">
    <location>
        <begin position="237"/>
        <end position="240"/>
    </location>
    <ligand>
        <name>pyridoxal 5'-phosphate</name>
        <dbReference type="ChEBI" id="CHEBI:597326"/>
        <note>ligand shared between dimeric partners</note>
    </ligand>
</feature>
<dbReference type="UniPathway" id="UPA00046">
    <property type="reaction ID" value="UER00506"/>
</dbReference>
<dbReference type="GO" id="GO:0005829">
    <property type="term" value="C:cytosol"/>
    <property type="evidence" value="ECO:0007669"/>
    <property type="project" value="TreeGrafter"/>
</dbReference>
<comment type="pathway">
    <text evidence="7">Amino-acid degradation; L-threonine degradation via oxydo-reductase pathway; glycine from L-threonine: step 2/2.</text>
</comment>
<comment type="cofactor">
    <cofactor evidence="7">
        <name>pyridoxal 5'-phosphate</name>
        <dbReference type="ChEBI" id="CHEBI:597326"/>
    </cofactor>
    <text evidence="7">Binds 1 pyridoxal phosphate per subunit.</text>
</comment>
<accession>A0A3Q9G1Q5</accession>
<keyword evidence="3 7" id="KW-0808">Transferase</keyword>
<dbReference type="GO" id="GO:0008710">
    <property type="term" value="F:8-amino-7-oxononanoate synthase activity"/>
    <property type="evidence" value="ECO:0007669"/>
    <property type="project" value="UniProtKB-EC"/>
</dbReference>
<keyword evidence="10" id="KW-1185">Reference proteome</keyword>
<feature type="binding site" description="in other chain" evidence="7">
    <location>
        <begin position="206"/>
        <end position="209"/>
    </location>
    <ligand>
        <name>pyridoxal 5'-phosphate</name>
        <dbReference type="ChEBI" id="CHEBI:597326"/>
        <note>ligand shared between dimeric partners</note>
    </ligand>
</feature>
<dbReference type="RefSeq" id="WP_126703772.1">
    <property type="nucleotide sequence ID" value="NZ_CP034593.1"/>
</dbReference>
<feature type="binding site" evidence="7">
    <location>
        <position position="367"/>
    </location>
    <ligand>
        <name>substrate</name>
    </ligand>
</feature>
<keyword evidence="4 7" id="KW-0663">Pyridoxal phosphate</keyword>
<evidence type="ECO:0000313" key="9">
    <source>
        <dbReference type="EMBL" id="AZQ76967.1"/>
    </source>
</evidence>
<evidence type="ECO:0000256" key="5">
    <source>
        <dbReference type="ARBA" id="ARBA00023315"/>
    </source>
</evidence>
<protein>
    <recommendedName>
        <fullName evidence="7">2-amino-3-ketobutyrate coenzyme A ligase</fullName>
        <shortName evidence="7">AKB ligase</shortName>
        <ecNumber evidence="7">2.3.1.29</ecNumber>
    </recommendedName>
    <alternativeName>
        <fullName evidence="7">Glycine acetyltransferase</fullName>
    </alternativeName>
</protein>
<dbReference type="OrthoDB" id="9807157at2"/>
<name>A0A3Q9G1Q5_9ACTO</name>
<evidence type="ECO:0000256" key="6">
    <source>
        <dbReference type="ARBA" id="ARBA00047715"/>
    </source>
</evidence>
<dbReference type="HAMAP" id="MF_00985">
    <property type="entry name" value="2am3keto_CoA_ligase"/>
    <property type="match status" value="1"/>
</dbReference>
<dbReference type="Gene3D" id="3.40.640.10">
    <property type="entry name" value="Type I PLP-dependent aspartate aminotransferase-like (Major domain)"/>
    <property type="match status" value="1"/>
</dbReference>
<dbReference type="NCBIfam" id="NF005394">
    <property type="entry name" value="PRK06939.1"/>
    <property type="match status" value="1"/>
</dbReference>
<dbReference type="CDD" id="cd06454">
    <property type="entry name" value="KBL_like"/>
    <property type="match status" value="1"/>
</dbReference>
<comment type="catalytic activity">
    <reaction evidence="6">
        <text>6-carboxyhexanoyl-[ACP] + L-alanine + H(+) = (8S)-8-amino-7-oxononanoate + holo-[ACP] + CO2</text>
        <dbReference type="Rhea" id="RHEA:42288"/>
        <dbReference type="Rhea" id="RHEA-COMP:9685"/>
        <dbReference type="Rhea" id="RHEA-COMP:9955"/>
        <dbReference type="ChEBI" id="CHEBI:15378"/>
        <dbReference type="ChEBI" id="CHEBI:16526"/>
        <dbReference type="ChEBI" id="CHEBI:57972"/>
        <dbReference type="ChEBI" id="CHEBI:64479"/>
        <dbReference type="ChEBI" id="CHEBI:78846"/>
        <dbReference type="ChEBI" id="CHEBI:149468"/>
        <dbReference type="EC" id="2.3.1.47"/>
    </reaction>
</comment>
<dbReference type="InterPro" id="IPR011282">
    <property type="entry name" value="2am3keto_CoA_ligase"/>
</dbReference>
<comment type="subunit">
    <text evidence="2 7">Homodimer.</text>
</comment>
<comment type="function">
    <text evidence="7">Catalyzes the cleavage of 2-amino-3-ketobutyrate to glycine and acetyl-CoA.</text>
</comment>
<dbReference type="FunFam" id="3.40.640.10:FF:000006">
    <property type="entry name" value="5-aminolevulinate synthase, mitochondrial"/>
    <property type="match status" value="1"/>
</dbReference>
<evidence type="ECO:0000256" key="4">
    <source>
        <dbReference type="ARBA" id="ARBA00022898"/>
    </source>
</evidence>
<feature type="binding site" description="in other chain" evidence="7">
    <location>
        <position position="181"/>
    </location>
    <ligand>
        <name>pyridoxal 5'-phosphate</name>
        <dbReference type="ChEBI" id="CHEBI:597326"/>
        <note>ligand shared between dimeric partners</note>
    </ligand>
</feature>
<feature type="domain" description="Aminotransferase class I/classII large" evidence="8">
    <location>
        <begin position="43"/>
        <end position="385"/>
    </location>
</feature>
<dbReference type="GO" id="GO:0008890">
    <property type="term" value="F:glycine C-acetyltransferase activity"/>
    <property type="evidence" value="ECO:0007669"/>
    <property type="project" value="UniProtKB-UniRule"/>
</dbReference>
<dbReference type="InterPro" id="IPR015422">
    <property type="entry name" value="PyrdxlP-dep_Trfase_small"/>
</dbReference>
<dbReference type="InterPro" id="IPR015421">
    <property type="entry name" value="PyrdxlP-dep_Trfase_major"/>
</dbReference>
<dbReference type="GO" id="GO:0019518">
    <property type="term" value="P:L-threonine catabolic process to glycine"/>
    <property type="evidence" value="ECO:0007669"/>
    <property type="project" value="UniProtKB-UniRule"/>
</dbReference>
<feature type="binding site" evidence="7">
    <location>
        <position position="134"/>
    </location>
    <ligand>
        <name>substrate</name>
    </ligand>
</feature>
<dbReference type="GO" id="GO:0030170">
    <property type="term" value="F:pyridoxal phosphate binding"/>
    <property type="evidence" value="ECO:0007669"/>
    <property type="project" value="UniProtKB-UniRule"/>
</dbReference>
<organism evidence="9 10">
    <name type="scientific">Flaviflexus ciconiae</name>
    <dbReference type="NCBI Taxonomy" id="2496867"/>
    <lineage>
        <taxon>Bacteria</taxon>
        <taxon>Bacillati</taxon>
        <taxon>Actinomycetota</taxon>
        <taxon>Actinomycetes</taxon>
        <taxon>Actinomycetales</taxon>
        <taxon>Actinomycetaceae</taxon>
        <taxon>Flaviflexus</taxon>
    </lineage>
</organism>
<keyword evidence="5 7" id="KW-0012">Acyltransferase</keyword>
<dbReference type="PROSITE" id="PS00599">
    <property type="entry name" value="AA_TRANSFER_CLASS_2"/>
    <property type="match status" value="1"/>
</dbReference>
<evidence type="ECO:0000259" key="8">
    <source>
        <dbReference type="Pfam" id="PF00155"/>
    </source>
</evidence>
<feature type="modified residue" description="N6-(pyridoxal phosphate)lysine" evidence="7">
    <location>
        <position position="240"/>
    </location>
</feature>
<dbReference type="InterPro" id="IPR004839">
    <property type="entry name" value="Aminotransferase_I/II_large"/>
</dbReference>
<feature type="binding site" description="in other chain" evidence="7">
    <location>
        <begin position="109"/>
        <end position="110"/>
    </location>
    <ligand>
        <name>pyridoxal 5'-phosphate</name>
        <dbReference type="ChEBI" id="CHEBI:597326"/>
        <note>ligand shared between dimeric partners</note>
    </ligand>
</feature>
<reference evidence="9 10" key="1">
    <citation type="submission" date="2018-12" db="EMBL/GenBank/DDBJ databases">
        <title>Complete genome sequence of Flaviflexus sp. H23T48.</title>
        <authorList>
            <person name="Bae J.-W."/>
            <person name="Lee J.-Y."/>
        </authorList>
    </citation>
    <scope>NUCLEOTIDE SEQUENCE [LARGE SCALE GENOMIC DNA]</scope>
    <source>
        <strain evidence="9 10">H23T48</strain>
    </source>
</reference>
<dbReference type="Proteomes" id="UP000280344">
    <property type="component" value="Chromosome"/>
</dbReference>
<evidence type="ECO:0000256" key="2">
    <source>
        <dbReference type="ARBA" id="ARBA00011738"/>
    </source>
</evidence>
<sequence>MMTFTDQLATELADIESAGLTKRERLLTSAQGPHITTSQGPALNFCANNYLGLANHPEIIQAAHDGLDHAGFGAASVRFICGTHEEHRNLEKEIAEYVGTEDAILFPSCFDANGALFEVLLTADDAVISDSLNHASIIDGVRLSKAKRFRYANRDMAQLEEALKDAQGSRRILIITDGVFSMDGYFAPLEEICDLAEKYGAAVAVDDSHATGFIGPKGAGTHARAGVADRVDILTGTLGKALGGASGGYVAGPQEVIDLLKQRGRPYLFSNAVAPSLVAGARVALRLAKEGDDLREQLTKNADHFRSRMAHDGFDLLPGSHPIIAVMFPGEDGALLASKIADDMLKLGVYVTAFSFPVVPRGEARIRVQLSAAHTEADIDACVDAFVASRDRIQAEDSK</sequence>
<dbReference type="PANTHER" id="PTHR13693:SF102">
    <property type="entry name" value="2-AMINO-3-KETOBUTYRATE COENZYME A LIGASE, MITOCHONDRIAL"/>
    <property type="match status" value="1"/>
</dbReference>
<comment type="similarity">
    <text evidence="1 7">Belongs to the class-II pyridoxal-phosphate-dependent aminotransferase family.</text>
</comment>
<dbReference type="EC" id="2.3.1.29" evidence="7"/>
<gene>
    <name evidence="7" type="primary">kbl</name>
    <name evidence="9" type="ORF">EJ997_06070</name>
</gene>
<dbReference type="Gene3D" id="3.90.1150.10">
    <property type="entry name" value="Aspartate Aminotransferase, domain 1"/>
    <property type="match status" value="1"/>
</dbReference>
<dbReference type="Pfam" id="PF00155">
    <property type="entry name" value="Aminotran_1_2"/>
    <property type="match status" value="1"/>
</dbReference>
<dbReference type="EMBL" id="CP034593">
    <property type="protein sequence ID" value="AZQ76967.1"/>
    <property type="molecule type" value="Genomic_DNA"/>
</dbReference>
<dbReference type="SUPFAM" id="SSF53383">
    <property type="entry name" value="PLP-dependent transferases"/>
    <property type="match status" value="1"/>
</dbReference>
<proteinExistence type="inferred from homology"/>
<evidence type="ECO:0000256" key="3">
    <source>
        <dbReference type="ARBA" id="ARBA00022679"/>
    </source>
</evidence>
<dbReference type="InterPro" id="IPR001917">
    <property type="entry name" value="Aminotrans_II_pyridoxalP_BS"/>
</dbReference>